<evidence type="ECO:0000313" key="2">
    <source>
        <dbReference type="EMBL" id="KAL3280002.1"/>
    </source>
</evidence>
<protein>
    <submittedName>
        <fullName evidence="2">Uncharacterized protein</fullName>
    </submittedName>
</protein>
<feature type="non-terminal residue" evidence="2">
    <location>
        <position position="59"/>
    </location>
</feature>
<dbReference type="EMBL" id="JABFTP020000124">
    <property type="protein sequence ID" value="KAL3280002.1"/>
    <property type="molecule type" value="Genomic_DNA"/>
</dbReference>
<evidence type="ECO:0000256" key="1">
    <source>
        <dbReference type="SAM" id="MobiDB-lite"/>
    </source>
</evidence>
<feature type="compositionally biased region" description="Polar residues" evidence="1">
    <location>
        <begin position="14"/>
        <end position="27"/>
    </location>
</feature>
<organism evidence="2 3">
    <name type="scientific">Cryptolaemus montrouzieri</name>
    <dbReference type="NCBI Taxonomy" id="559131"/>
    <lineage>
        <taxon>Eukaryota</taxon>
        <taxon>Metazoa</taxon>
        <taxon>Ecdysozoa</taxon>
        <taxon>Arthropoda</taxon>
        <taxon>Hexapoda</taxon>
        <taxon>Insecta</taxon>
        <taxon>Pterygota</taxon>
        <taxon>Neoptera</taxon>
        <taxon>Endopterygota</taxon>
        <taxon>Coleoptera</taxon>
        <taxon>Polyphaga</taxon>
        <taxon>Cucujiformia</taxon>
        <taxon>Coccinelloidea</taxon>
        <taxon>Coccinellidae</taxon>
        <taxon>Scymninae</taxon>
        <taxon>Scymnini</taxon>
        <taxon>Cryptolaemus</taxon>
    </lineage>
</organism>
<dbReference type="AlphaFoldDB" id="A0ABD2NNI8"/>
<feature type="region of interest" description="Disordered" evidence="1">
    <location>
        <begin position="13"/>
        <end position="59"/>
    </location>
</feature>
<name>A0ABD2NNI8_9CUCU</name>
<reference evidence="2 3" key="1">
    <citation type="journal article" date="2021" name="BMC Biol.">
        <title>Horizontally acquired antibacterial genes associated with adaptive radiation of ladybird beetles.</title>
        <authorList>
            <person name="Li H.S."/>
            <person name="Tang X.F."/>
            <person name="Huang Y.H."/>
            <person name="Xu Z.Y."/>
            <person name="Chen M.L."/>
            <person name="Du X.Y."/>
            <person name="Qiu B.Y."/>
            <person name="Chen P.T."/>
            <person name="Zhang W."/>
            <person name="Slipinski A."/>
            <person name="Escalona H.E."/>
            <person name="Waterhouse R.M."/>
            <person name="Zwick A."/>
            <person name="Pang H."/>
        </authorList>
    </citation>
    <scope>NUCLEOTIDE SEQUENCE [LARGE SCALE GENOMIC DNA]</scope>
    <source>
        <strain evidence="2">SYSU2018</strain>
    </source>
</reference>
<evidence type="ECO:0000313" key="3">
    <source>
        <dbReference type="Proteomes" id="UP001516400"/>
    </source>
</evidence>
<comment type="caution">
    <text evidence="2">The sequence shown here is derived from an EMBL/GenBank/DDBJ whole genome shotgun (WGS) entry which is preliminary data.</text>
</comment>
<proteinExistence type="predicted"/>
<dbReference type="Proteomes" id="UP001516400">
    <property type="component" value="Unassembled WGS sequence"/>
</dbReference>
<keyword evidence="3" id="KW-1185">Reference proteome</keyword>
<gene>
    <name evidence="2" type="ORF">HHI36_017510</name>
</gene>
<accession>A0ABD2NNI8</accession>
<sequence length="59" mass="6277">MGTEFKEIYGNVNMEDSGNSCGSSVVSDFSGPSDHQDFDDGVQISDLEGENDSQGLLSQ</sequence>